<proteinExistence type="inferred from homology"/>
<dbReference type="PANTHER" id="PTHR11783">
    <property type="entry name" value="SULFOTRANSFERASE SULT"/>
    <property type="match status" value="1"/>
</dbReference>
<feature type="signal peptide" evidence="4">
    <location>
        <begin position="1"/>
        <end position="24"/>
    </location>
</feature>
<sequence>MSPGDPFPDQVTVVWLSVLALAFALVCDPQENLSLAEITLRRLVPRLLLSLRLLSPSADVLLRPDAADGLLDRLLPQGQMLFLNERFLQAMDRELGIKDPAGPEVVEPASREDSRHCEDPPSAMEQENVVREELGSLHGIPLYKTFIEGWPQVKVFQARPDDLLISTYPKSGTTWLSEIMDMIYHDGDVEKCRRDAIYNRVPFLEVKAPGVPSGVEQLENTPSPRLVKTHLPVQLLPQSFWEKDCKIIYMARNPKDVVISYYYFYQMAKMHPDPGTLAEFLETFLAGKAAYGSWYDHVRGWWEKKKEKKILYLFYEDMKKDPRQEIKKILQFLGKEVAEGIVERILHNTSFQAMKKNPAANYETMPTALMDHSLSPFLRKGICGDWKNHFTVAQNERFDQHYQEHMAGSDLHFQMEGRENSKSRPVSGGRSFASSLSEHSEKRMANPDPYLRQPWRTVHGIPMVNAFAHNWERIDTFQSHPEDIVVVTFPKSGTTWVSEIVDMILKGGDPEKCKRDDITDRVPMMEVAAPGKMPAGTDQLKAMASPRIIKTHIPAHILPKSFWENRCKPEYLQCVPVPTRMADPDIYLRQPWPTVHGIPMVNAFAHNWERVDTFQSRPEDIVVVTFPKSGTTWVSEIVDMILQGGDPEKCKRDIISKRVPMLEFSAPGKMPAGTTGDWKNHFTVAQNERFDQDYVQKMSDTDLRFRTQI</sequence>
<feature type="domain" description="Sulfotransferase" evidence="5">
    <location>
        <begin position="669"/>
        <end position="701"/>
    </location>
</feature>
<feature type="domain" description="Sulfotransferase" evidence="5">
    <location>
        <begin position="618"/>
        <end position="664"/>
    </location>
</feature>
<accession>A0ABQ9CTX2</accession>
<keyword evidence="2" id="KW-0808">Transferase</keyword>
<dbReference type="InterPro" id="IPR027417">
    <property type="entry name" value="P-loop_NTPase"/>
</dbReference>
<dbReference type="SUPFAM" id="SSF52540">
    <property type="entry name" value="P-loop containing nucleoside triphosphate hydrolases"/>
    <property type="match status" value="4"/>
</dbReference>
<comment type="caution">
    <text evidence="6">The sequence shown here is derived from an EMBL/GenBank/DDBJ whole genome shotgun (WGS) entry which is preliminary data.</text>
</comment>
<dbReference type="Pfam" id="PF15001">
    <property type="entry name" value="AP-5_subunit_s1"/>
    <property type="match status" value="1"/>
</dbReference>
<feature type="region of interest" description="Disordered" evidence="3">
    <location>
        <begin position="417"/>
        <end position="448"/>
    </location>
</feature>
<evidence type="ECO:0000256" key="2">
    <source>
        <dbReference type="ARBA" id="ARBA00022679"/>
    </source>
</evidence>
<dbReference type="InterPro" id="IPR000863">
    <property type="entry name" value="Sulfotransferase_dom"/>
</dbReference>
<evidence type="ECO:0000256" key="1">
    <source>
        <dbReference type="ARBA" id="ARBA00005771"/>
    </source>
</evidence>
<feature type="domain" description="Sulfotransferase" evidence="5">
    <location>
        <begin position="160"/>
        <end position="409"/>
    </location>
</feature>
<comment type="similarity">
    <text evidence="1">Belongs to the sulfotransferase 1 family.</text>
</comment>
<dbReference type="EMBL" id="WHWB01034599">
    <property type="protein sequence ID" value="KAJ7407477.1"/>
    <property type="molecule type" value="Genomic_DNA"/>
</dbReference>
<reference evidence="6" key="1">
    <citation type="submission" date="2019-10" db="EMBL/GenBank/DDBJ databases">
        <authorList>
            <person name="Soares A.E.R."/>
            <person name="Aleixo A."/>
            <person name="Schneider P."/>
            <person name="Miyaki C.Y."/>
            <person name="Schneider M.P."/>
            <person name="Mello C."/>
            <person name="Vasconcelos A.T.R."/>
        </authorList>
    </citation>
    <scope>NUCLEOTIDE SEQUENCE</scope>
    <source>
        <tissue evidence="6">Muscle</tissue>
    </source>
</reference>
<evidence type="ECO:0000256" key="4">
    <source>
        <dbReference type="SAM" id="SignalP"/>
    </source>
</evidence>
<dbReference type="InterPro" id="IPR029392">
    <property type="entry name" value="AP-5_subunit_s1"/>
</dbReference>
<evidence type="ECO:0000313" key="6">
    <source>
        <dbReference type="EMBL" id="KAJ7407477.1"/>
    </source>
</evidence>
<dbReference type="Proteomes" id="UP001145742">
    <property type="component" value="Unassembled WGS sequence"/>
</dbReference>
<feature type="region of interest" description="Disordered" evidence="3">
    <location>
        <begin position="99"/>
        <end position="123"/>
    </location>
</feature>
<keyword evidence="4" id="KW-0732">Signal</keyword>
<evidence type="ECO:0000313" key="7">
    <source>
        <dbReference type="Proteomes" id="UP001145742"/>
    </source>
</evidence>
<dbReference type="Gene3D" id="3.40.50.300">
    <property type="entry name" value="P-loop containing nucleotide triphosphate hydrolases"/>
    <property type="match status" value="4"/>
</dbReference>
<organism evidence="6 7">
    <name type="scientific">Willisornis vidua</name>
    <name type="common">Xingu scale-backed antbird</name>
    <dbReference type="NCBI Taxonomy" id="1566151"/>
    <lineage>
        <taxon>Eukaryota</taxon>
        <taxon>Metazoa</taxon>
        <taxon>Chordata</taxon>
        <taxon>Craniata</taxon>
        <taxon>Vertebrata</taxon>
        <taxon>Euteleostomi</taxon>
        <taxon>Archelosauria</taxon>
        <taxon>Archosauria</taxon>
        <taxon>Dinosauria</taxon>
        <taxon>Saurischia</taxon>
        <taxon>Theropoda</taxon>
        <taxon>Coelurosauria</taxon>
        <taxon>Aves</taxon>
        <taxon>Neognathae</taxon>
        <taxon>Neoaves</taxon>
        <taxon>Telluraves</taxon>
        <taxon>Australaves</taxon>
        <taxon>Passeriformes</taxon>
        <taxon>Thamnophilidae</taxon>
        <taxon>Willisornis</taxon>
    </lineage>
</organism>
<feature type="compositionally biased region" description="Basic and acidic residues" evidence="3">
    <location>
        <begin position="109"/>
        <end position="119"/>
    </location>
</feature>
<dbReference type="Pfam" id="PF00685">
    <property type="entry name" value="Sulfotransfer_1"/>
    <property type="match status" value="4"/>
</dbReference>
<evidence type="ECO:0000256" key="3">
    <source>
        <dbReference type="SAM" id="MobiDB-lite"/>
    </source>
</evidence>
<protein>
    <recommendedName>
        <fullName evidence="5">Sulfotransferase domain-containing protein</fullName>
    </recommendedName>
</protein>
<feature type="domain" description="Sulfotransferase" evidence="5">
    <location>
        <begin position="481"/>
        <end position="568"/>
    </location>
</feature>
<keyword evidence="7" id="KW-1185">Reference proteome</keyword>
<gene>
    <name evidence="6" type="ORF">WISP_126307</name>
</gene>
<evidence type="ECO:0000259" key="5">
    <source>
        <dbReference type="Pfam" id="PF00685"/>
    </source>
</evidence>
<name>A0ABQ9CTX2_9PASS</name>
<feature type="chain" id="PRO_5046733393" description="Sulfotransferase domain-containing protein" evidence="4">
    <location>
        <begin position="25"/>
        <end position="709"/>
    </location>
</feature>